<feature type="chain" id="PRO_5045810239" description="SnoaL-like domain-containing protein" evidence="1">
    <location>
        <begin position="33"/>
        <end position="180"/>
    </location>
</feature>
<gene>
    <name evidence="2" type="ORF">ACFPIB_16455</name>
</gene>
<evidence type="ECO:0008006" key="4">
    <source>
        <dbReference type="Google" id="ProtNLM"/>
    </source>
</evidence>
<evidence type="ECO:0000313" key="2">
    <source>
        <dbReference type="EMBL" id="MFC5272208.1"/>
    </source>
</evidence>
<feature type="signal peptide" evidence="1">
    <location>
        <begin position="1"/>
        <end position="32"/>
    </location>
</feature>
<proteinExistence type="predicted"/>
<comment type="caution">
    <text evidence="2">The sequence shown here is derived from an EMBL/GenBank/DDBJ whole genome shotgun (WGS) entry which is preliminary data.</text>
</comment>
<reference evidence="3" key="1">
    <citation type="journal article" date="2019" name="Int. J. Syst. Evol. Microbiol.">
        <title>The Global Catalogue of Microorganisms (GCM) 10K type strain sequencing project: providing services to taxonomists for standard genome sequencing and annotation.</title>
        <authorList>
            <consortium name="The Broad Institute Genomics Platform"/>
            <consortium name="The Broad Institute Genome Sequencing Center for Infectious Disease"/>
            <person name="Wu L."/>
            <person name="Ma J."/>
        </authorList>
    </citation>
    <scope>NUCLEOTIDE SEQUENCE [LARGE SCALE GENOMIC DNA]</scope>
    <source>
        <strain evidence="3">KACC 12602</strain>
    </source>
</reference>
<evidence type="ECO:0000256" key="1">
    <source>
        <dbReference type="SAM" id="SignalP"/>
    </source>
</evidence>
<dbReference type="EMBL" id="JBHSKT010000013">
    <property type="protein sequence ID" value="MFC5272208.1"/>
    <property type="molecule type" value="Genomic_DNA"/>
</dbReference>
<organism evidence="2 3">
    <name type="scientific">Adhaeribacter terreus</name>
    <dbReference type="NCBI Taxonomy" id="529703"/>
    <lineage>
        <taxon>Bacteria</taxon>
        <taxon>Pseudomonadati</taxon>
        <taxon>Bacteroidota</taxon>
        <taxon>Cytophagia</taxon>
        <taxon>Cytophagales</taxon>
        <taxon>Hymenobacteraceae</taxon>
        <taxon>Adhaeribacter</taxon>
    </lineage>
</organism>
<keyword evidence="1" id="KW-0732">Signal</keyword>
<dbReference type="Proteomes" id="UP001596161">
    <property type="component" value="Unassembled WGS sequence"/>
</dbReference>
<protein>
    <recommendedName>
        <fullName evidence="4">SnoaL-like domain-containing protein</fullName>
    </recommendedName>
</protein>
<dbReference type="RefSeq" id="WP_378018567.1">
    <property type="nucleotide sequence ID" value="NZ_JBHSKT010000013.1"/>
</dbReference>
<keyword evidence="3" id="KW-1185">Reference proteome</keyword>
<name>A0ABW0EG28_9BACT</name>
<evidence type="ECO:0000313" key="3">
    <source>
        <dbReference type="Proteomes" id="UP001596161"/>
    </source>
</evidence>
<dbReference type="PROSITE" id="PS51257">
    <property type="entry name" value="PROKAR_LIPOPROTEIN"/>
    <property type="match status" value="1"/>
</dbReference>
<accession>A0ABW0EG28</accession>
<sequence length="180" mass="20991">MLERSEKTFYCTLTRFLPLVLVASLAACNPFAPELDDAVTDPNKLLGDRKTVNGFFEWWRNSYQLRDSTLYGQIVAPDFRFTYFDFTNNTEVSWPRDVEMNTTYKLFRGVRATSLQWNQYILADTAISDTVAIAERAFNLTINQDDATIYRGVGSARVVLTRKTRQDNWKMRSWYDKSDF</sequence>